<keyword evidence="1" id="KW-0812">Transmembrane</keyword>
<proteinExistence type="predicted"/>
<accession>A0A382G9E4</accession>
<dbReference type="PANTHER" id="PTHR43630">
    <property type="entry name" value="POLY-BETA-1,6-N-ACETYL-D-GLUCOSAMINE SYNTHASE"/>
    <property type="match status" value="1"/>
</dbReference>
<feature type="transmembrane region" description="Helical" evidence="1">
    <location>
        <begin position="309"/>
        <end position="330"/>
    </location>
</feature>
<dbReference type="PANTHER" id="PTHR43630:SF2">
    <property type="entry name" value="GLYCOSYLTRANSFERASE"/>
    <property type="match status" value="1"/>
</dbReference>
<dbReference type="Pfam" id="PF00535">
    <property type="entry name" value="Glycos_transf_2"/>
    <property type="match status" value="1"/>
</dbReference>
<feature type="transmembrane region" description="Helical" evidence="1">
    <location>
        <begin position="282"/>
        <end position="303"/>
    </location>
</feature>
<feature type="transmembrane region" description="Helical" evidence="1">
    <location>
        <begin position="6"/>
        <end position="29"/>
    </location>
</feature>
<feature type="domain" description="Glycosyltransferase 2-like" evidence="2">
    <location>
        <begin position="42"/>
        <end position="209"/>
    </location>
</feature>
<dbReference type="InterPro" id="IPR029044">
    <property type="entry name" value="Nucleotide-diphossugar_trans"/>
</dbReference>
<gene>
    <name evidence="3" type="ORF">METZ01_LOCUS224316</name>
</gene>
<reference evidence="3" key="1">
    <citation type="submission" date="2018-05" db="EMBL/GenBank/DDBJ databases">
        <authorList>
            <person name="Lanie J.A."/>
            <person name="Ng W.-L."/>
            <person name="Kazmierczak K.M."/>
            <person name="Andrzejewski T.M."/>
            <person name="Davidsen T.M."/>
            <person name="Wayne K.J."/>
            <person name="Tettelin H."/>
            <person name="Glass J.I."/>
            <person name="Rusch D."/>
            <person name="Podicherti R."/>
            <person name="Tsui H.-C.T."/>
            <person name="Winkler M.E."/>
        </authorList>
    </citation>
    <scope>NUCLEOTIDE SEQUENCE</scope>
</reference>
<evidence type="ECO:0000259" key="2">
    <source>
        <dbReference type="Pfam" id="PF00535"/>
    </source>
</evidence>
<evidence type="ECO:0000313" key="3">
    <source>
        <dbReference type="EMBL" id="SVB71462.1"/>
    </source>
</evidence>
<feature type="transmembrane region" description="Helical" evidence="1">
    <location>
        <begin position="342"/>
        <end position="366"/>
    </location>
</feature>
<sequence>MTIIIYLLLISMLFYIGILLWFIAGNIFLKSAPDSLDTPPVSVIIAIRNGEDTLPHLLADLSSQDYSGDMEFIVVDDESEDLTKKIIQGKSSVDKRFKYESSTNGDHALGHKKRALDAGIKRADHEWLLFTDADCCLKSSWVRGMVSHFNQDVDYVVGYSEVERGTRLVTRFQSFDFLMLMIAARGTTNSGKAWASSGQNQAYRKSLFEMVEGYSLIANKLQGDDSLFLQICRKQNSAKVIFADKPECRTIARQEKTWRAFIKQRMRWAGDANIMWEFNVSFFLSILTTFLLPLLLLVTFFAGIIHDPYYFTVFVKFLTLHFILEYILYFVGTRQLSKPIQFIDFCLWFIIHIPYIVLMGIGSFFANQLIWRER</sequence>
<name>A0A382G9E4_9ZZZZ</name>
<protein>
    <recommendedName>
        <fullName evidence="2">Glycosyltransferase 2-like domain-containing protein</fullName>
    </recommendedName>
</protein>
<dbReference type="InterPro" id="IPR001173">
    <property type="entry name" value="Glyco_trans_2-like"/>
</dbReference>
<keyword evidence="1" id="KW-0472">Membrane</keyword>
<organism evidence="3">
    <name type="scientific">marine metagenome</name>
    <dbReference type="NCBI Taxonomy" id="408172"/>
    <lineage>
        <taxon>unclassified sequences</taxon>
        <taxon>metagenomes</taxon>
        <taxon>ecological metagenomes</taxon>
    </lineage>
</organism>
<dbReference type="AlphaFoldDB" id="A0A382G9E4"/>
<dbReference type="EMBL" id="UINC01054127">
    <property type="protein sequence ID" value="SVB71462.1"/>
    <property type="molecule type" value="Genomic_DNA"/>
</dbReference>
<dbReference type="SUPFAM" id="SSF53448">
    <property type="entry name" value="Nucleotide-diphospho-sugar transferases"/>
    <property type="match status" value="1"/>
</dbReference>
<dbReference type="Gene3D" id="3.90.550.10">
    <property type="entry name" value="Spore Coat Polysaccharide Biosynthesis Protein SpsA, Chain A"/>
    <property type="match status" value="1"/>
</dbReference>
<evidence type="ECO:0000256" key="1">
    <source>
        <dbReference type="SAM" id="Phobius"/>
    </source>
</evidence>
<keyword evidence="1" id="KW-1133">Transmembrane helix</keyword>